<dbReference type="KEGG" id="bcho:BcFMB_06980"/>
<accession>A0A2D3D773</accession>
<evidence type="ECO:0000313" key="2">
    <source>
        <dbReference type="Proteomes" id="UP000229907"/>
    </source>
</evidence>
<evidence type="ECO:0000313" key="1">
    <source>
        <dbReference type="EMBL" id="ATU20706.1"/>
    </source>
</evidence>
<dbReference type="AlphaFoldDB" id="A0A2D3D773"/>
<reference evidence="1 2" key="1">
    <citation type="submission" date="2016-11" db="EMBL/GenBank/DDBJ databases">
        <title>complete genome sequence of Bifidobacterium choerinum strain FMB-1.</title>
        <authorList>
            <person name="Park C.-S."/>
            <person name="Jung D.-H."/>
            <person name="Choi D.-S."/>
        </authorList>
    </citation>
    <scope>NUCLEOTIDE SEQUENCE [LARGE SCALE GENOMIC DNA]</scope>
    <source>
        <strain evidence="1 2">FMB-1</strain>
    </source>
</reference>
<organism evidence="1 2">
    <name type="scientific">Bifidobacterium choerinum</name>
    <dbReference type="NCBI Taxonomy" id="35760"/>
    <lineage>
        <taxon>Bacteria</taxon>
        <taxon>Bacillati</taxon>
        <taxon>Actinomycetota</taxon>
        <taxon>Actinomycetes</taxon>
        <taxon>Bifidobacteriales</taxon>
        <taxon>Bifidobacteriaceae</taxon>
        <taxon>Bifidobacterium</taxon>
    </lineage>
</organism>
<dbReference type="EMBL" id="CP018044">
    <property type="protein sequence ID" value="ATU20706.1"/>
    <property type="molecule type" value="Genomic_DNA"/>
</dbReference>
<dbReference type="RefSeq" id="WP_099721399.1">
    <property type="nucleotide sequence ID" value="NZ_CP018044.1"/>
</dbReference>
<gene>
    <name evidence="1" type="ORF">BcFMB_06980</name>
</gene>
<proteinExistence type="predicted"/>
<protein>
    <submittedName>
        <fullName evidence="1">Uncharacterized protein</fullName>
    </submittedName>
</protein>
<dbReference type="Proteomes" id="UP000229907">
    <property type="component" value="Chromosome"/>
</dbReference>
<name>A0A2D3D773_9BIFI</name>
<sequence length="65" mass="7230">MRNRMKELTDEEIKEQQAYVQEATKHGTVNKSATARAGAALGCACHGGPHLLWVDNDRKPQPKQD</sequence>